<reference evidence="1" key="1">
    <citation type="journal article" date="2021" name="Proc. Natl. Acad. Sci. U.S.A.">
        <title>A Catalog of Tens of Thousands of Viruses from Human Metagenomes Reveals Hidden Associations with Chronic Diseases.</title>
        <authorList>
            <person name="Tisza M.J."/>
            <person name="Buck C.B."/>
        </authorList>
    </citation>
    <scope>NUCLEOTIDE SEQUENCE</scope>
    <source>
        <strain evidence="1">CtMkg9</strain>
    </source>
</reference>
<name>A0A8S5PE13_9CAUD</name>
<dbReference type="EMBL" id="BK015410">
    <property type="protein sequence ID" value="DAE05423.1"/>
    <property type="molecule type" value="Genomic_DNA"/>
</dbReference>
<protein>
    <submittedName>
        <fullName evidence="1">Uncharacterized protein</fullName>
    </submittedName>
</protein>
<proteinExistence type="predicted"/>
<evidence type="ECO:0000313" key="1">
    <source>
        <dbReference type="EMBL" id="DAE05423.1"/>
    </source>
</evidence>
<sequence length="201" mass="23954">MKMNNMMKNGNELSTYNPNSKWDWYSVGGRWRNSLLTKKDNEDVISEINLEDLINQGSNLGKESPIGYKWVDGARIKDIDFKKAIEFKNTYNKAIRFWETYVEGQEPITEEEKEDIKWEIHKKEYYIERYGTKENYAKMQSTFSCWALLDETGWHEKGKMGWWAMNNSTKDSEQLFLEKFTETINKPENQDKYLIIVDCHI</sequence>
<accession>A0A8S5PE13</accession>
<organism evidence="1">
    <name type="scientific">Siphoviridae sp. ctMkg9</name>
    <dbReference type="NCBI Taxonomy" id="2825463"/>
    <lineage>
        <taxon>Viruses</taxon>
        <taxon>Duplodnaviria</taxon>
        <taxon>Heunggongvirae</taxon>
        <taxon>Uroviricota</taxon>
        <taxon>Caudoviricetes</taxon>
    </lineage>
</organism>